<keyword evidence="8 11" id="KW-0472">Membrane</keyword>
<keyword evidence="3 9" id="KW-0812">Transmembrane</keyword>
<dbReference type="EMBL" id="OC320159">
    <property type="protein sequence ID" value="CAD7407403.1"/>
    <property type="molecule type" value="Genomic_DNA"/>
</dbReference>
<dbReference type="GO" id="GO:0032977">
    <property type="term" value="F:membrane insertase activity"/>
    <property type="evidence" value="ECO:0007669"/>
    <property type="project" value="InterPro"/>
</dbReference>
<keyword evidence="7" id="KW-0496">Mitochondrion</keyword>
<evidence type="ECO:0000256" key="3">
    <source>
        <dbReference type="ARBA" id="ARBA00022692"/>
    </source>
</evidence>
<feature type="transmembrane region" description="Helical" evidence="11">
    <location>
        <begin position="349"/>
        <end position="369"/>
    </location>
</feature>
<feature type="region of interest" description="Disordered" evidence="10">
    <location>
        <begin position="457"/>
        <end position="487"/>
    </location>
</feature>
<evidence type="ECO:0000256" key="5">
    <source>
        <dbReference type="ARBA" id="ARBA00022946"/>
    </source>
</evidence>
<evidence type="ECO:0000256" key="11">
    <source>
        <dbReference type="SAM" id="Phobius"/>
    </source>
</evidence>
<evidence type="ECO:0000256" key="1">
    <source>
        <dbReference type="ARBA" id="ARBA00004448"/>
    </source>
</evidence>
<dbReference type="InterPro" id="IPR001708">
    <property type="entry name" value="YidC/ALB3/OXA1/COX18"/>
</dbReference>
<proteinExistence type="inferred from homology"/>
<name>A0A7R9H3D3_TIMCR</name>
<reference evidence="13" key="1">
    <citation type="submission" date="2020-11" db="EMBL/GenBank/DDBJ databases">
        <authorList>
            <person name="Tran Van P."/>
        </authorList>
    </citation>
    <scope>NUCLEOTIDE SEQUENCE</scope>
</reference>
<evidence type="ECO:0000256" key="9">
    <source>
        <dbReference type="RuleBase" id="RU003945"/>
    </source>
</evidence>
<evidence type="ECO:0000256" key="10">
    <source>
        <dbReference type="SAM" id="MobiDB-lite"/>
    </source>
</evidence>
<comment type="similarity">
    <text evidence="2 9">Belongs to the OXA1/ALB3/YidC family.</text>
</comment>
<evidence type="ECO:0000256" key="4">
    <source>
        <dbReference type="ARBA" id="ARBA00022792"/>
    </source>
</evidence>
<feature type="domain" description="Membrane insertase YidC/Oxa/ALB C-terminal" evidence="12">
    <location>
        <begin position="189"/>
        <end position="367"/>
    </location>
</feature>
<evidence type="ECO:0000256" key="8">
    <source>
        <dbReference type="ARBA" id="ARBA00023136"/>
    </source>
</evidence>
<dbReference type="CDD" id="cd20069">
    <property type="entry name" value="5TM_Oxa1-like"/>
    <property type="match status" value="1"/>
</dbReference>
<keyword evidence="5" id="KW-0809">Transit peptide</keyword>
<gene>
    <name evidence="13" type="ORF">TCEB3V08_LOCUS9009</name>
</gene>
<organism evidence="13">
    <name type="scientific">Timema cristinae</name>
    <name type="common">Walking stick</name>
    <dbReference type="NCBI Taxonomy" id="61476"/>
    <lineage>
        <taxon>Eukaryota</taxon>
        <taxon>Metazoa</taxon>
        <taxon>Ecdysozoa</taxon>
        <taxon>Arthropoda</taxon>
        <taxon>Hexapoda</taxon>
        <taxon>Insecta</taxon>
        <taxon>Pterygota</taxon>
        <taxon>Neoptera</taxon>
        <taxon>Polyneoptera</taxon>
        <taxon>Phasmatodea</taxon>
        <taxon>Timematodea</taxon>
        <taxon>Timematoidea</taxon>
        <taxon>Timematidae</taxon>
        <taxon>Timema</taxon>
    </lineage>
</organism>
<sequence>MGRVVVLIWCECSDGPCSRVARLAADGVGIIAGCPEIVERLYDQNQGESNLKVRISQYRHHHVGIQCGKTISTACRRGTYRRTLLDSRLVVASTLRLASTSVSDEPHLGNVVSETTSLSTTPDISSPALSNLPDLPPIPEPPLVSDMSDVIVQVAGEPSFASMGLGGWTPVGIVQNCMEYLHIGLDLPWWASIALGTVVVRVIMFPLVIAAQRNAAKMNNNLPQLQILQMKMSEARQSGNQLDAARYSQETVIFMKEKGVNPLKNMLVPLAQAPLFISFFMGLRGMSNVPVESMRTGGLFWFTDLTVPDQYYLLPLITSATLYLTIELGTDSARLGSTNMQTMRYVLRALPLCILPFIINFPGAVLLILEISESYPLLLGVDQLHLLGSGSILRIPAVRQYFNIEPLVAHTADSLPVKPKGFVTGLKDSWTNLKITKELEERQRVDEIKFQRAGRGPIQKTYKYDPTQPTSSTVAGKDPIVTAKNRD</sequence>
<dbReference type="Pfam" id="PF02096">
    <property type="entry name" value="60KD_IMP"/>
    <property type="match status" value="1"/>
</dbReference>
<dbReference type="PANTHER" id="PTHR12428">
    <property type="entry name" value="OXA1"/>
    <property type="match status" value="1"/>
</dbReference>
<dbReference type="GO" id="GO:0032979">
    <property type="term" value="P:protein insertion into mitochondrial inner membrane from matrix"/>
    <property type="evidence" value="ECO:0007669"/>
    <property type="project" value="TreeGrafter"/>
</dbReference>
<evidence type="ECO:0000256" key="6">
    <source>
        <dbReference type="ARBA" id="ARBA00022989"/>
    </source>
</evidence>
<keyword evidence="4" id="KW-0999">Mitochondrion inner membrane</keyword>
<accession>A0A7R9H3D3</accession>
<dbReference type="PANTHER" id="PTHR12428:SF66">
    <property type="entry name" value="MITOCHONDRIAL INNER MEMBRANE PROTEIN OXA1L"/>
    <property type="match status" value="1"/>
</dbReference>
<evidence type="ECO:0000313" key="13">
    <source>
        <dbReference type="EMBL" id="CAD7407403.1"/>
    </source>
</evidence>
<dbReference type="InterPro" id="IPR028055">
    <property type="entry name" value="YidC/Oxa/ALB_C"/>
</dbReference>
<feature type="transmembrane region" description="Helical" evidence="11">
    <location>
        <begin position="187"/>
        <end position="209"/>
    </location>
</feature>
<keyword evidence="6 11" id="KW-1133">Transmembrane helix</keyword>
<evidence type="ECO:0000256" key="7">
    <source>
        <dbReference type="ARBA" id="ARBA00023128"/>
    </source>
</evidence>
<comment type="subcellular location">
    <subcellularLocation>
        <location evidence="9">Membrane</location>
        <topology evidence="9">Multi-pass membrane protein</topology>
    </subcellularLocation>
    <subcellularLocation>
        <location evidence="1">Mitochondrion inner membrane</location>
        <topology evidence="1">Multi-pass membrane protein</topology>
    </subcellularLocation>
</comment>
<dbReference type="GO" id="GO:0005743">
    <property type="term" value="C:mitochondrial inner membrane"/>
    <property type="evidence" value="ECO:0007669"/>
    <property type="project" value="UniProtKB-SubCell"/>
</dbReference>
<dbReference type="AlphaFoldDB" id="A0A7R9H3D3"/>
<evidence type="ECO:0000256" key="2">
    <source>
        <dbReference type="ARBA" id="ARBA00009877"/>
    </source>
</evidence>
<protein>
    <recommendedName>
        <fullName evidence="12">Membrane insertase YidC/Oxa/ALB C-terminal domain-containing protein</fullName>
    </recommendedName>
</protein>
<evidence type="ECO:0000259" key="12">
    <source>
        <dbReference type="Pfam" id="PF02096"/>
    </source>
</evidence>